<dbReference type="InterPro" id="IPR053187">
    <property type="entry name" value="Notoamide_regulator"/>
</dbReference>
<dbReference type="AlphaFoldDB" id="W9C4Z7"/>
<keyword evidence="5" id="KW-1185">Reference proteome</keyword>
<evidence type="ECO:0000256" key="2">
    <source>
        <dbReference type="SAM" id="MobiDB-lite"/>
    </source>
</evidence>
<evidence type="ECO:0000256" key="1">
    <source>
        <dbReference type="ARBA" id="ARBA00023242"/>
    </source>
</evidence>
<dbReference type="Gene3D" id="4.10.240.10">
    <property type="entry name" value="Zn(2)-C6 fungal-type DNA-binding domain"/>
    <property type="match status" value="1"/>
</dbReference>
<feature type="compositionally biased region" description="Polar residues" evidence="2">
    <location>
        <begin position="10"/>
        <end position="46"/>
    </location>
</feature>
<dbReference type="Pfam" id="PF00172">
    <property type="entry name" value="Zn_clus"/>
    <property type="match status" value="1"/>
</dbReference>
<dbReference type="PROSITE" id="PS50048">
    <property type="entry name" value="ZN2_CY6_FUNGAL_2"/>
    <property type="match status" value="1"/>
</dbReference>
<reference evidence="4 5" key="1">
    <citation type="journal article" date="2014" name="Genome Announc.">
        <title>Draft genome sequence of Sclerotinia borealis, a psychrophilic plant pathogenic fungus.</title>
        <authorList>
            <person name="Mardanov A.V."/>
            <person name="Beletsky A.V."/>
            <person name="Kadnikov V.V."/>
            <person name="Ignatov A.N."/>
            <person name="Ravin N.V."/>
        </authorList>
    </citation>
    <scope>NUCLEOTIDE SEQUENCE [LARGE SCALE GENOMIC DNA]</scope>
    <source>
        <strain evidence="5">F-4157</strain>
    </source>
</reference>
<name>W9C4Z7_SCLBF</name>
<keyword evidence="1" id="KW-0539">Nucleus</keyword>
<sequence>MSLPNLRTILPNSSDPTFRDSSTSTSNCQKATPDTTSSNQSVSSVPTDKRTEKSVHVATHVATHVAAHVAKKRRLPASITTNACGNCKKARSKCDGKQPCGRCTVRQFHHEDCLYEPHTKNAKKTLVKDLKESHAIKHMAEKIFEGLANDTDNEHEILERIKNKESITSIAHWIDSMDSNCESQPSISGGSENEVDGDLPKPFPWTTVTSEHKVIDHLIALYFTWVHPFHPLFNEGHFVKSMRSGSDAFCSYSLFNAICAMACYLHTGIENEDVDYKQMGFQFCDLVRSSIDPEDKSLTNIQAFAVMFLVRCAQGQGLSGSVYLTVASRSMGSLRPRNNDDVDYRQIWRETVRGVNSLNVEWAQMTFKMAPALISELQPIQFAEEINRWEDEVDKLRWKVYRVPVDFEGEPTLACLTATTNREKSKLIVIIHDATILLYNTSDSWIYAEDMLAMYRRLLAWHENLPKKIARTGRKDAQMLPHVLSLHILYATTAVHLLRPLLGLGESLVDPLVWQHAQEGLNLIDDRYRFQYGCFNQPVFQIFAILHLTEVLIRCFPDINKEFGKDGVASVRLATDVLTESQSSFPVAGVFMTMLQETTRKYLVPLPDELEDLFRRRRRKSKYLLDDAINACASPTYVQPTEAIQSRFSPDLPSQWMIHAATGLPRIPHGTSMLLQPSQHSQSSQSSQPSQEETGAQNLMRILNLHNPR</sequence>
<dbReference type="HOGENOM" id="CLU_020229_0_0_1"/>
<dbReference type="EMBL" id="AYSA01000455">
    <property type="protein sequence ID" value="ESZ91807.1"/>
    <property type="molecule type" value="Genomic_DNA"/>
</dbReference>
<dbReference type="PANTHER" id="PTHR47256:SF3">
    <property type="entry name" value="ZN(II)2CYS6 TRANSCRIPTION FACTOR (EUROFUNG)"/>
    <property type="match status" value="1"/>
</dbReference>
<dbReference type="InterPro" id="IPR036864">
    <property type="entry name" value="Zn2-C6_fun-type_DNA-bd_sf"/>
</dbReference>
<dbReference type="CDD" id="cd00067">
    <property type="entry name" value="GAL4"/>
    <property type="match status" value="1"/>
</dbReference>
<dbReference type="SUPFAM" id="SSF57701">
    <property type="entry name" value="Zn2/Cys6 DNA-binding domain"/>
    <property type="match status" value="1"/>
</dbReference>
<proteinExistence type="predicted"/>
<feature type="region of interest" description="Disordered" evidence="2">
    <location>
        <begin position="667"/>
        <end position="696"/>
    </location>
</feature>
<dbReference type="PANTHER" id="PTHR47256">
    <property type="entry name" value="ZN(II)2CYS6 TRANSCRIPTION FACTOR (EUROFUNG)-RELATED"/>
    <property type="match status" value="1"/>
</dbReference>
<dbReference type="Proteomes" id="UP000019487">
    <property type="component" value="Unassembled WGS sequence"/>
</dbReference>
<dbReference type="SMART" id="SM00066">
    <property type="entry name" value="GAL4"/>
    <property type="match status" value="1"/>
</dbReference>
<evidence type="ECO:0000313" key="4">
    <source>
        <dbReference type="EMBL" id="ESZ91807.1"/>
    </source>
</evidence>
<evidence type="ECO:0000313" key="5">
    <source>
        <dbReference type="Proteomes" id="UP000019487"/>
    </source>
</evidence>
<comment type="caution">
    <text evidence="4">The sequence shown here is derived from an EMBL/GenBank/DDBJ whole genome shotgun (WGS) entry which is preliminary data.</text>
</comment>
<evidence type="ECO:0000259" key="3">
    <source>
        <dbReference type="PROSITE" id="PS50048"/>
    </source>
</evidence>
<dbReference type="CDD" id="cd12148">
    <property type="entry name" value="fungal_TF_MHR"/>
    <property type="match status" value="1"/>
</dbReference>
<feature type="domain" description="Zn(2)-C6 fungal-type" evidence="3">
    <location>
        <begin position="83"/>
        <end position="115"/>
    </location>
</feature>
<dbReference type="GO" id="GO:0008270">
    <property type="term" value="F:zinc ion binding"/>
    <property type="evidence" value="ECO:0007669"/>
    <property type="project" value="InterPro"/>
</dbReference>
<dbReference type="OrthoDB" id="2162761at2759"/>
<protein>
    <recommendedName>
        <fullName evidence="3">Zn(2)-C6 fungal-type domain-containing protein</fullName>
    </recommendedName>
</protein>
<gene>
    <name evidence="4" type="ORF">SBOR_7802</name>
</gene>
<dbReference type="InterPro" id="IPR001138">
    <property type="entry name" value="Zn2Cys6_DnaBD"/>
</dbReference>
<accession>W9C4Z7</accession>
<feature type="region of interest" description="Disordered" evidence="2">
    <location>
        <begin position="1"/>
        <end position="55"/>
    </location>
</feature>
<dbReference type="GO" id="GO:0000981">
    <property type="term" value="F:DNA-binding transcription factor activity, RNA polymerase II-specific"/>
    <property type="evidence" value="ECO:0007669"/>
    <property type="project" value="InterPro"/>
</dbReference>
<organism evidence="4 5">
    <name type="scientific">Sclerotinia borealis (strain F-4128)</name>
    <dbReference type="NCBI Taxonomy" id="1432307"/>
    <lineage>
        <taxon>Eukaryota</taxon>
        <taxon>Fungi</taxon>
        <taxon>Dikarya</taxon>
        <taxon>Ascomycota</taxon>
        <taxon>Pezizomycotina</taxon>
        <taxon>Leotiomycetes</taxon>
        <taxon>Helotiales</taxon>
        <taxon>Sclerotiniaceae</taxon>
        <taxon>Sclerotinia</taxon>
    </lineage>
</organism>
<dbReference type="STRING" id="1432307.W9C4Z7"/>
<feature type="compositionally biased region" description="Low complexity" evidence="2">
    <location>
        <begin position="676"/>
        <end position="691"/>
    </location>
</feature>